<organism evidence="5 6">
    <name type="scientific">Laetiporus sulphureus 93-53</name>
    <dbReference type="NCBI Taxonomy" id="1314785"/>
    <lineage>
        <taxon>Eukaryota</taxon>
        <taxon>Fungi</taxon>
        <taxon>Dikarya</taxon>
        <taxon>Basidiomycota</taxon>
        <taxon>Agaricomycotina</taxon>
        <taxon>Agaricomycetes</taxon>
        <taxon>Polyporales</taxon>
        <taxon>Laetiporus</taxon>
    </lineage>
</organism>
<feature type="domain" description="AB hydrolase-1" evidence="4">
    <location>
        <begin position="63"/>
        <end position="305"/>
    </location>
</feature>
<dbReference type="STRING" id="1314785.A0A165BWR0"/>
<protein>
    <submittedName>
        <fullName evidence="5">Proline iminopeptidase</fullName>
    </submittedName>
</protein>
<dbReference type="NCBIfam" id="TIGR01250">
    <property type="entry name" value="pro_imino_pep_2"/>
    <property type="match status" value="1"/>
</dbReference>
<dbReference type="InParanoid" id="A0A165BWR0"/>
<comment type="similarity">
    <text evidence="1">Belongs to the peptidase S33 family.</text>
</comment>
<accession>A0A165BWR0</accession>
<dbReference type="OrthoDB" id="190201at2759"/>
<dbReference type="SUPFAM" id="SSF53474">
    <property type="entry name" value="alpha/beta-Hydrolases"/>
    <property type="match status" value="1"/>
</dbReference>
<evidence type="ECO:0000256" key="3">
    <source>
        <dbReference type="SAM" id="SignalP"/>
    </source>
</evidence>
<dbReference type="InterPro" id="IPR002410">
    <property type="entry name" value="Peptidase_S33"/>
</dbReference>
<dbReference type="Proteomes" id="UP000076871">
    <property type="component" value="Unassembled WGS sequence"/>
</dbReference>
<dbReference type="EMBL" id="KV427659">
    <property type="protein sequence ID" value="KZT01792.1"/>
    <property type="molecule type" value="Genomic_DNA"/>
</dbReference>
<proteinExistence type="inferred from homology"/>
<feature type="chain" id="PRO_5007855762" evidence="3">
    <location>
        <begin position="28"/>
        <end position="320"/>
    </location>
</feature>
<reference evidence="5 6" key="1">
    <citation type="journal article" date="2016" name="Mol. Biol. Evol.">
        <title>Comparative Genomics of Early-Diverging Mushroom-Forming Fungi Provides Insights into the Origins of Lignocellulose Decay Capabilities.</title>
        <authorList>
            <person name="Nagy L.G."/>
            <person name="Riley R."/>
            <person name="Tritt A."/>
            <person name="Adam C."/>
            <person name="Daum C."/>
            <person name="Floudas D."/>
            <person name="Sun H."/>
            <person name="Yadav J.S."/>
            <person name="Pangilinan J."/>
            <person name="Larsson K.H."/>
            <person name="Matsuura K."/>
            <person name="Barry K."/>
            <person name="Labutti K."/>
            <person name="Kuo R."/>
            <person name="Ohm R.A."/>
            <person name="Bhattacharya S.S."/>
            <person name="Shirouzu T."/>
            <person name="Yoshinaga Y."/>
            <person name="Martin F.M."/>
            <person name="Grigoriev I.V."/>
            <person name="Hibbett D.S."/>
        </authorList>
    </citation>
    <scope>NUCLEOTIDE SEQUENCE [LARGE SCALE GENOMIC DNA]</scope>
    <source>
        <strain evidence="5 6">93-53</strain>
    </source>
</reference>
<dbReference type="PIRSF" id="PIRSF005539">
    <property type="entry name" value="Pept_S33_TRI_F1"/>
    <property type="match status" value="1"/>
</dbReference>
<dbReference type="Gene3D" id="3.40.50.1820">
    <property type="entry name" value="alpha/beta hydrolase"/>
    <property type="match status" value="1"/>
</dbReference>
<dbReference type="InterPro" id="IPR005945">
    <property type="entry name" value="Pro_imino_pep"/>
</dbReference>
<gene>
    <name evidence="5" type="ORF">LAESUDRAFT_815692</name>
</gene>
<sequence length="320" mass="35665">MIVGARLCSTLLALFTTVACFGAIATASSPVINEGTVPFVYEGETYHTYYKIFGNISTSSRSALVVLHGGPGLSHDYLLPIAELATYASVPVIFYDQIGGARSTHLREKDPSFWSIDLFLDELMNLILHFAVQDSFDLLGHSWGGVLGAEYAVRKQPEGLKHLILSNTLASSELWGRSTAQLMQAFPEDVQQGIIAGMVDPNRFGEAMRKFNQVHGCTVRPMPKEFMYSFEQIFGKDGDTTVASAPILQDWSIIDRLHRIRVPTLVINGGSDIAQDFVVAPFYQYVPDARWITFENSSHTPFWEERERYLQVVGNFLALE</sequence>
<dbReference type="PRINTS" id="PR00793">
    <property type="entry name" value="PROAMNOPTASE"/>
</dbReference>
<feature type="signal peptide" evidence="3">
    <location>
        <begin position="1"/>
        <end position="27"/>
    </location>
</feature>
<dbReference type="PROSITE" id="PS51257">
    <property type="entry name" value="PROKAR_LIPOPROTEIN"/>
    <property type="match status" value="1"/>
</dbReference>
<dbReference type="InterPro" id="IPR050266">
    <property type="entry name" value="AB_hydrolase_sf"/>
</dbReference>
<evidence type="ECO:0000256" key="2">
    <source>
        <dbReference type="ARBA" id="ARBA00022801"/>
    </source>
</evidence>
<dbReference type="RefSeq" id="XP_040759532.1">
    <property type="nucleotide sequence ID" value="XM_040914713.1"/>
</dbReference>
<dbReference type="Pfam" id="PF00561">
    <property type="entry name" value="Abhydrolase_1"/>
    <property type="match status" value="1"/>
</dbReference>
<evidence type="ECO:0000313" key="6">
    <source>
        <dbReference type="Proteomes" id="UP000076871"/>
    </source>
</evidence>
<keyword evidence="2" id="KW-0378">Hydrolase</keyword>
<dbReference type="GO" id="GO:0016020">
    <property type="term" value="C:membrane"/>
    <property type="evidence" value="ECO:0007669"/>
    <property type="project" value="TreeGrafter"/>
</dbReference>
<dbReference type="GO" id="GO:0008233">
    <property type="term" value="F:peptidase activity"/>
    <property type="evidence" value="ECO:0007669"/>
    <property type="project" value="InterPro"/>
</dbReference>
<evidence type="ECO:0000256" key="1">
    <source>
        <dbReference type="ARBA" id="ARBA00010088"/>
    </source>
</evidence>
<evidence type="ECO:0000259" key="4">
    <source>
        <dbReference type="Pfam" id="PF00561"/>
    </source>
</evidence>
<dbReference type="InterPro" id="IPR000073">
    <property type="entry name" value="AB_hydrolase_1"/>
</dbReference>
<dbReference type="AlphaFoldDB" id="A0A165BWR0"/>
<dbReference type="InterPro" id="IPR029058">
    <property type="entry name" value="AB_hydrolase_fold"/>
</dbReference>
<name>A0A165BWR0_9APHY</name>
<keyword evidence="6" id="KW-1185">Reference proteome</keyword>
<dbReference type="PANTHER" id="PTHR43798:SF33">
    <property type="entry name" value="HYDROLASE, PUTATIVE (AFU_ORTHOLOGUE AFUA_2G14860)-RELATED"/>
    <property type="match status" value="1"/>
</dbReference>
<dbReference type="GeneID" id="63831740"/>
<dbReference type="PANTHER" id="PTHR43798">
    <property type="entry name" value="MONOACYLGLYCEROL LIPASE"/>
    <property type="match status" value="1"/>
</dbReference>
<evidence type="ECO:0000313" key="5">
    <source>
        <dbReference type="EMBL" id="KZT01792.1"/>
    </source>
</evidence>
<keyword evidence="3" id="KW-0732">Signal</keyword>
<dbReference type="GO" id="GO:0006508">
    <property type="term" value="P:proteolysis"/>
    <property type="evidence" value="ECO:0007669"/>
    <property type="project" value="InterPro"/>
</dbReference>